<evidence type="ECO:0000259" key="3">
    <source>
        <dbReference type="Pfam" id="PF00496"/>
    </source>
</evidence>
<protein>
    <submittedName>
        <fullName evidence="4">ABC transporter substrate-binding protein</fullName>
    </submittedName>
</protein>
<accession>A0A939IVG5</accession>
<sequence length="520" mass="56264">MGNLPALPKITPLFAAAALAGALTVSSCHAGHLTTQTGTTQDPRAVSVAVSGAPATLDFTRTGGAAIPQAMMANIYETLVRIAPDGSLQPWLAKSWHISDDAMTYTFHLRENVTFSNGSPFNADSVKFSLERVTSEAWTNGRKKQMSVVDRVDVIDPLTVAVTLSRPSNEWLWNMGTMVGAMMTPDGVTDEQLNRHPVGTGPFTVARWAPGQAIELRARGNYWGPAPASETVAIRYFPDPTGATNALQSGDVDVVYSMQSPELLDALTAQGIYTVATGSTNGEVLLSMNNRRAPFDDVRVRRAVMYAIDRQAVIDTAWDGNGTDTGGVPVPPTDPWYYVSDAYPFNPDKARELLAEAGINDTNNRVVISVPSRPYAQNVSEIVVSMLNDVGFDTTIESTEFPAVWLSKVYRQHDYDMSIIMHIEPRDIPALFGNPDYYLGFDSPRVRELLAAADTAPPDQYPAKMKQAVEEIMDQAAADTVFNYPNIVVFAPGVEGIDPNAVSDGLDLSALVKTDPESDG</sequence>
<dbReference type="PANTHER" id="PTHR30290:SF38">
    <property type="entry name" value="D,D-DIPEPTIDE-BINDING PERIPLASMIC PROTEIN DDPA-RELATED"/>
    <property type="match status" value="1"/>
</dbReference>
<dbReference type="GO" id="GO:0042597">
    <property type="term" value="C:periplasmic space"/>
    <property type="evidence" value="ECO:0007669"/>
    <property type="project" value="UniProtKB-ARBA"/>
</dbReference>
<reference evidence="4" key="1">
    <citation type="submission" date="2021-03" db="EMBL/GenBank/DDBJ databases">
        <authorList>
            <person name="Sun Q."/>
        </authorList>
    </citation>
    <scope>NUCLEOTIDE SEQUENCE</scope>
    <source>
        <strain evidence="4">CCM 8862</strain>
    </source>
</reference>
<evidence type="ECO:0000256" key="1">
    <source>
        <dbReference type="ARBA" id="ARBA00022729"/>
    </source>
</evidence>
<dbReference type="CDD" id="cd08494">
    <property type="entry name" value="PBP2_NikA_DppA_OppA_like_6"/>
    <property type="match status" value="1"/>
</dbReference>
<keyword evidence="5" id="KW-1185">Reference proteome</keyword>
<dbReference type="AlphaFoldDB" id="A0A939IVG5"/>
<dbReference type="Proteomes" id="UP000664332">
    <property type="component" value="Unassembled WGS sequence"/>
</dbReference>
<dbReference type="RefSeq" id="WP_207119219.1">
    <property type="nucleotide sequence ID" value="NZ_JAFLEQ010000008.1"/>
</dbReference>
<dbReference type="GO" id="GO:0015833">
    <property type="term" value="P:peptide transport"/>
    <property type="evidence" value="ECO:0007669"/>
    <property type="project" value="TreeGrafter"/>
</dbReference>
<dbReference type="PIRSF" id="PIRSF002741">
    <property type="entry name" value="MppA"/>
    <property type="match status" value="1"/>
</dbReference>
<comment type="caution">
    <text evidence="4">The sequence shown here is derived from an EMBL/GenBank/DDBJ whole genome shotgun (WGS) entry which is preliminary data.</text>
</comment>
<dbReference type="InterPro" id="IPR039424">
    <property type="entry name" value="SBP_5"/>
</dbReference>
<organism evidence="4 5">
    <name type="scientific">Corynebacterium mendelii</name>
    <dbReference type="NCBI Taxonomy" id="2765362"/>
    <lineage>
        <taxon>Bacteria</taxon>
        <taxon>Bacillati</taxon>
        <taxon>Actinomycetota</taxon>
        <taxon>Actinomycetes</taxon>
        <taxon>Mycobacteriales</taxon>
        <taxon>Corynebacteriaceae</taxon>
        <taxon>Corynebacterium</taxon>
    </lineage>
</organism>
<name>A0A939IVG5_9CORY</name>
<evidence type="ECO:0000313" key="4">
    <source>
        <dbReference type="EMBL" id="MBN9644211.1"/>
    </source>
</evidence>
<feature type="signal peptide" evidence="2">
    <location>
        <begin position="1"/>
        <end position="30"/>
    </location>
</feature>
<evidence type="ECO:0000313" key="5">
    <source>
        <dbReference type="Proteomes" id="UP000664332"/>
    </source>
</evidence>
<dbReference type="GO" id="GO:0043190">
    <property type="term" value="C:ATP-binding cassette (ABC) transporter complex"/>
    <property type="evidence" value="ECO:0007669"/>
    <property type="project" value="InterPro"/>
</dbReference>
<feature type="domain" description="Solute-binding protein family 5" evidence="3">
    <location>
        <begin position="88"/>
        <end position="420"/>
    </location>
</feature>
<gene>
    <name evidence="4" type="ORF">JZY06_06220</name>
</gene>
<feature type="chain" id="PRO_5036967710" evidence="2">
    <location>
        <begin position="31"/>
        <end position="520"/>
    </location>
</feature>
<dbReference type="Gene3D" id="3.10.105.10">
    <property type="entry name" value="Dipeptide-binding Protein, Domain 3"/>
    <property type="match status" value="1"/>
</dbReference>
<dbReference type="InterPro" id="IPR030678">
    <property type="entry name" value="Peptide/Ni-bd"/>
</dbReference>
<dbReference type="GO" id="GO:1904680">
    <property type="term" value="F:peptide transmembrane transporter activity"/>
    <property type="evidence" value="ECO:0007669"/>
    <property type="project" value="TreeGrafter"/>
</dbReference>
<dbReference type="Pfam" id="PF00496">
    <property type="entry name" value="SBP_bac_5"/>
    <property type="match status" value="1"/>
</dbReference>
<dbReference type="SUPFAM" id="SSF53850">
    <property type="entry name" value="Periplasmic binding protein-like II"/>
    <property type="match status" value="1"/>
</dbReference>
<dbReference type="InterPro" id="IPR000914">
    <property type="entry name" value="SBP_5_dom"/>
</dbReference>
<proteinExistence type="predicted"/>
<dbReference type="Gene3D" id="3.40.190.10">
    <property type="entry name" value="Periplasmic binding protein-like II"/>
    <property type="match status" value="1"/>
</dbReference>
<evidence type="ECO:0000256" key="2">
    <source>
        <dbReference type="SAM" id="SignalP"/>
    </source>
</evidence>
<dbReference type="EMBL" id="JAFLEQ010000008">
    <property type="protein sequence ID" value="MBN9644211.1"/>
    <property type="molecule type" value="Genomic_DNA"/>
</dbReference>
<dbReference type="PANTHER" id="PTHR30290">
    <property type="entry name" value="PERIPLASMIC BINDING COMPONENT OF ABC TRANSPORTER"/>
    <property type="match status" value="1"/>
</dbReference>
<keyword evidence="1 2" id="KW-0732">Signal</keyword>